<keyword evidence="6 9" id="KW-0408">Iron</keyword>
<evidence type="ECO:0000313" key="14">
    <source>
        <dbReference type="Proteomes" id="UP001438707"/>
    </source>
</evidence>
<feature type="compositionally biased region" description="Polar residues" evidence="11">
    <location>
        <begin position="453"/>
        <end position="467"/>
    </location>
</feature>
<evidence type="ECO:0000256" key="11">
    <source>
        <dbReference type="SAM" id="MobiDB-lite"/>
    </source>
</evidence>
<protein>
    <recommendedName>
        <fullName evidence="9">DNA primase large subunit</fullName>
    </recommendedName>
</protein>
<keyword evidence="14" id="KW-1185">Reference proteome</keyword>
<evidence type="ECO:0000256" key="5">
    <source>
        <dbReference type="ARBA" id="ARBA00022723"/>
    </source>
</evidence>
<feature type="binding site" evidence="10">
    <location>
        <position position="401"/>
    </location>
    <ligand>
        <name>[4Fe-4S] cluster</name>
        <dbReference type="ChEBI" id="CHEBI:49883"/>
    </ligand>
</feature>
<feature type="domain" description="DNA primase large subunit C-terminal" evidence="12">
    <location>
        <begin position="258"/>
        <end position="424"/>
    </location>
</feature>
<keyword evidence="4 9" id="KW-0235">DNA replication</keyword>
<keyword evidence="7 9" id="KW-0411">Iron-sulfur</keyword>
<dbReference type="PANTHER" id="PTHR10537:SF3">
    <property type="entry name" value="DNA PRIMASE LARGE SUBUNIT"/>
    <property type="match status" value="1"/>
</dbReference>
<dbReference type="CDD" id="cd07322">
    <property type="entry name" value="PriL_PriS_Eukaryotic"/>
    <property type="match status" value="1"/>
</dbReference>
<evidence type="ECO:0000256" key="1">
    <source>
        <dbReference type="ARBA" id="ARBA00010564"/>
    </source>
</evidence>
<dbReference type="EMBL" id="JALJOS010000060">
    <property type="protein sequence ID" value="KAK9818535.1"/>
    <property type="molecule type" value="Genomic_DNA"/>
</dbReference>
<dbReference type="InterPro" id="IPR007238">
    <property type="entry name" value="DNA_primase_lsu_euk/arc"/>
</dbReference>
<dbReference type="Proteomes" id="UP001438707">
    <property type="component" value="Unassembled WGS sequence"/>
</dbReference>
<keyword evidence="3 9" id="KW-0639">Primosome</keyword>
<evidence type="ECO:0000256" key="2">
    <source>
        <dbReference type="ARBA" id="ARBA00022485"/>
    </source>
</evidence>
<dbReference type="InterPro" id="IPR016558">
    <property type="entry name" value="DNA_primase_lsu_euk"/>
</dbReference>
<dbReference type="AlphaFoldDB" id="A0AAW1Q8C8"/>
<feature type="binding site" evidence="10">
    <location>
        <position position="345"/>
    </location>
    <ligand>
        <name>[4Fe-4S] cluster</name>
        <dbReference type="ChEBI" id="CHEBI:49883"/>
    </ligand>
</feature>
<evidence type="ECO:0000256" key="10">
    <source>
        <dbReference type="PIRSR" id="PIRSR009449-1"/>
    </source>
</evidence>
<dbReference type="InterPro" id="IPR058560">
    <property type="entry name" value="DNA_primase_C"/>
</dbReference>
<accession>A0AAW1Q8C8</accession>
<organism evidence="13 14">
    <name type="scientific">Apatococcus lobatus</name>
    <dbReference type="NCBI Taxonomy" id="904363"/>
    <lineage>
        <taxon>Eukaryota</taxon>
        <taxon>Viridiplantae</taxon>
        <taxon>Chlorophyta</taxon>
        <taxon>core chlorophytes</taxon>
        <taxon>Trebouxiophyceae</taxon>
        <taxon>Chlorellales</taxon>
        <taxon>Chlorellaceae</taxon>
        <taxon>Apatococcus</taxon>
    </lineage>
</organism>
<dbReference type="GO" id="GO:0046872">
    <property type="term" value="F:metal ion binding"/>
    <property type="evidence" value="ECO:0007669"/>
    <property type="project" value="UniProtKB-UniRule"/>
</dbReference>
<evidence type="ECO:0000256" key="3">
    <source>
        <dbReference type="ARBA" id="ARBA00022515"/>
    </source>
</evidence>
<comment type="function">
    <text evidence="9">DNA primase is the polymerase that synthesizes small RNA primers for the Okazaki fragments made during discontinuous DNA replication.</text>
</comment>
<comment type="cofactor">
    <cofactor evidence="9">
        <name>[4Fe-4S] cluster</name>
        <dbReference type="ChEBI" id="CHEBI:49883"/>
    </cofactor>
    <text evidence="9">Binds 1 [4Fe-4S] cluster.</text>
</comment>
<evidence type="ECO:0000256" key="9">
    <source>
        <dbReference type="PIRNR" id="PIRNR009449"/>
    </source>
</evidence>
<dbReference type="GO" id="GO:0006270">
    <property type="term" value="P:DNA replication initiation"/>
    <property type="evidence" value="ECO:0007669"/>
    <property type="project" value="TreeGrafter"/>
</dbReference>
<dbReference type="GO" id="GO:0051539">
    <property type="term" value="F:4 iron, 4 sulfur cluster binding"/>
    <property type="evidence" value="ECO:0007669"/>
    <property type="project" value="UniProtKB-UniRule"/>
</dbReference>
<gene>
    <name evidence="13" type="ORF">WJX74_000037</name>
</gene>
<evidence type="ECO:0000256" key="8">
    <source>
        <dbReference type="ARBA" id="ARBA00023125"/>
    </source>
</evidence>
<dbReference type="PIRSF" id="PIRSF009449">
    <property type="entry name" value="DNA_primase_large_subunit"/>
    <property type="match status" value="1"/>
</dbReference>
<dbReference type="GO" id="GO:0006269">
    <property type="term" value="P:DNA replication, synthesis of primer"/>
    <property type="evidence" value="ECO:0007669"/>
    <property type="project" value="UniProtKB-KW"/>
</dbReference>
<evidence type="ECO:0000256" key="4">
    <source>
        <dbReference type="ARBA" id="ARBA00022705"/>
    </source>
</evidence>
<comment type="caution">
    <text evidence="13">The sequence shown here is derived from an EMBL/GenBank/DDBJ whole genome shotgun (WGS) entry which is preliminary data.</text>
</comment>
<keyword evidence="8 9" id="KW-0238">DNA-binding</keyword>
<evidence type="ECO:0000313" key="13">
    <source>
        <dbReference type="EMBL" id="KAK9818535.1"/>
    </source>
</evidence>
<dbReference type="Pfam" id="PF04104">
    <property type="entry name" value="DNA_primase_lrg"/>
    <property type="match status" value="1"/>
</dbReference>
<feature type="region of interest" description="Disordered" evidence="11">
    <location>
        <begin position="430"/>
        <end position="467"/>
    </location>
</feature>
<proteinExistence type="inferred from homology"/>
<dbReference type="GO" id="GO:0005658">
    <property type="term" value="C:alpha DNA polymerase:primase complex"/>
    <property type="evidence" value="ECO:0007669"/>
    <property type="project" value="TreeGrafter"/>
</dbReference>
<feature type="binding site" evidence="10">
    <location>
        <position position="266"/>
    </location>
    <ligand>
        <name>[4Fe-4S] cluster</name>
        <dbReference type="ChEBI" id="CHEBI:49883"/>
    </ligand>
</feature>
<keyword evidence="5 9" id="KW-0479">Metal-binding</keyword>
<evidence type="ECO:0000256" key="7">
    <source>
        <dbReference type="ARBA" id="ARBA00023014"/>
    </source>
</evidence>
<keyword evidence="2 9" id="KW-0004">4Fe-4S</keyword>
<feature type="binding site" evidence="10">
    <location>
        <position position="361"/>
    </location>
    <ligand>
        <name>[4Fe-4S] cluster</name>
        <dbReference type="ChEBI" id="CHEBI:49883"/>
    </ligand>
</feature>
<dbReference type="Pfam" id="PF26466">
    <property type="entry name" value="DNA_primase_lrg_N"/>
    <property type="match status" value="1"/>
</dbReference>
<reference evidence="13 14" key="1">
    <citation type="journal article" date="2024" name="Nat. Commun.">
        <title>Phylogenomics reveals the evolutionary origins of lichenization in chlorophyte algae.</title>
        <authorList>
            <person name="Puginier C."/>
            <person name="Libourel C."/>
            <person name="Otte J."/>
            <person name="Skaloud P."/>
            <person name="Haon M."/>
            <person name="Grisel S."/>
            <person name="Petersen M."/>
            <person name="Berrin J.G."/>
            <person name="Delaux P.M."/>
            <person name="Dal Grande F."/>
            <person name="Keller J."/>
        </authorList>
    </citation>
    <scope>NUCLEOTIDE SEQUENCE [LARGE SCALE GENOMIC DNA]</scope>
    <source>
        <strain evidence="13 14">SAG 2145</strain>
    </source>
</reference>
<sequence>MYKNPPSGDVSLADFEIFAVDRLRVLKGIEEAKSKGQRGEQLQGTVKDLVDKHLKGGQNVAAAWKDAVSHFVLRLAYCRTEDLRRWFLAHEADLFLNRFREELLGDEQADFIQQNNLPYAMMQPKEVEALVDDLAAVAFSVGNSGLGSDLRNGQGRHFYKVAFEQVPDLVAGRRVLIRGGWAFLPRSDIASLVVGHFRAHLSKALVVTARRWAASLAEEEADRLTPIVDSLSSRYLGPDFGEARLLRSDITADQIPILAKQSFPLCMQNMYQHLHEDHHLRHGGRLTLGLFLKGIGLPMDESLRFWRAEFAPKMPGDKFDKEHGYTIRHNYGKEGKRTSYTPHSCVKIISATPGQGDYHGCPYRVWEKEAVRAALQKMKVTPGKVEEAVNRAKGGHFQLACASAWEGAHRCPCDTGINHPNQYFEESRKTLEAKDTKAKSALPATPLPAGAKQQFQLASPSTPMQTA</sequence>
<dbReference type="PANTHER" id="PTHR10537">
    <property type="entry name" value="DNA PRIMASE LARGE SUBUNIT"/>
    <property type="match status" value="1"/>
</dbReference>
<evidence type="ECO:0000259" key="12">
    <source>
        <dbReference type="Pfam" id="PF04104"/>
    </source>
</evidence>
<evidence type="ECO:0000256" key="6">
    <source>
        <dbReference type="ARBA" id="ARBA00023004"/>
    </source>
</evidence>
<name>A0AAW1Q8C8_9CHLO</name>
<dbReference type="Gene3D" id="1.20.930.80">
    <property type="match status" value="1"/>
</dbReference>
<dbReference type="GO" id="GO:0003677">
    <property type="term" value="F:DNA binding"/>
    <property type="evidence" value="ECO:0007669"/>
    <property type="project" value="UniProtKB-UniRule"/>
</dbReference>
<comment type="similarity">
    <text evidence="1 9">Belongs to the eukaryotic-type primase large subunit family.</text>
</comment>